<dbReference type="SUPFAM" id="SSF48498">
    <property type="entry name" value="Tetracyclin repressor-like, C-terminal domain"/>
    <property type="match status" value="1"/>
</dbReference>
<evidence type="ECO:0000313" key="4">
    <source>
        <dbReference type="EMBL" id="GAA4951850.1"/>
    </source>
</evidence>
<reference evidence="5" key="1">
    <citation type="journal article" date="2019" name="Int. J. Syst. Evol. Microbiol.">
        <title>The Global Catalogue of Microorganisms (GCM) 10K type strain sequencing project: providing services to taxonomists for standard genome sequencing and annotation.</title>
        <authorList>
            <consortium name="The Broad Institute Genomics Platform"/>
            <consortium name="The Broad Institute Genome Sequencing Center for Infectious Disease"/>
            <person name="Wu L."/>
            <person name="Ma J."/>
        </authorList>
    </citation>
    <scope>NUCLEOTIDE SEQUENCE [LARGE SCALE GENOMIC DNA]</scope>
    <source>
        <strain evidence="5">JCM 17986</strain>
    </source>
</reference>
<gene>
    <name evidence="4" type="ORF">GCM10023205_11060</name>
</gene>
<keyword evidence="5" id="KW-1185">Reference proteome</keyword>
<keyword evidence="2" id="KW-0804">Transcription</keyword>
<dbReference type="Gene3D" id="1.10.357.10">
    <property type="entry name" value="Tetracycline Repressor, domain 2"/>
    <property type="match status" value="1"/>
</dbReference>
<keyword evidence="1" id="KW-0805">Transcription regulation</keyword>
<name>A0ABP9GYZ6_9ACTN</name>
<dbReference type="Proteomes" id="UP001500466">
    <property type="component" value="Unassembled WGS sequence"/>
</dbReference>
<organism evidence="4 5">
    <name type="scientific">Yinghuangia aomiensis</name>
    <dbReference type="NCBI Taxonomy" id="676205"/>
    <lineage>
        <taxon>Bacteria</taxon>
        <taxon>Bacillati</taxon>
        <taxon>Actinomycetota</taxon>
        <taxon>Actinomycetes</taxon>
        <taxon>Kitasatosporales</taxon>
        <taxon>Streptomycetaceae</taxon>
        <taxon>Yinghuangia</taxon>
    </lineage>
</organism>
<accession>A0ABP9GYZ6</accession>
<dbReference type="Pfam" id="PF13305">
    <property type="entry name" value="TetR_C_33"/>
    <property type="match status" value="1"/>
</dbReference>
<sequence length="72" mass="7285">MAQAEESTAAGPAGRTPFQILGDALDTLAESGTLDEARRPGAEFLAWSAVHGLAALLVDGPLRGLAAGQVRA</sequence>
<dbReference type="InterPro" id="IPR025996">
    <property type="entry name" value="MT1864/Rv1816-like_C"/>
</dbReference>
<dbReference type="EMBL" id="BAABHS010000003">
    <property type="protein sequence ID" value="GAA4951850.1"/>
    <property type="molecule type" value="Genomic_DNA"/>
</dbReference>
<proteinExistence type="predicted"/>
<dbReference type="InterPro" id="IPR036271">
    <property type="entry name" value="Tet_transcr_reg_TetR-rel_C_sf"/>
</dbReference>
<evidence type="ECO:0000256" key="1">
    <source>
        <dbReference type="ARBA" id="ARBA00023015"/>
    </source>
</evidence>
<evidence type="ECO:0000256" key="2">
    <source>
        <dbReference type="ARBA" id="ARBA00023163"/>
    </source>
</evidence>
<evidence type="ECO:0000259" key="3">
    <source>
        <dbReference type="Pfam" id="PF13305"/>
    </source>
</evidence>
<evidence type="ECO:0000313" key="5">
    <source>
        <dbReference type="Proteomes" id="UP001500466"/>
    </source>
</evidence>
<feature type="domain" description="HTH-type transcriptional regulator MT1864/Rv1816-like C-terminal" evidence="3">
    <location>
        <begin position="7"/>
        <end position="65"/>
    </location>
</feature>
<protein>
    <recommendedName>
        <fullName evidence="3">HTH-type transcriptional regulator MT1864/Rv1816-like C-terminal domain-containing protein</fullName>
    </recommendedName>
</protein>
<comment type="caution">
    <text evidence="4">The sequence shown here is derived from an EMBL/GenBank/DDBJ whole genome shotgun (WGS) entry which is preliminary data.</text>
</comment>